<dbReference type="InterPro" id="IPR007657">
    <property type="entry name" value="Glycosyltransferase_61"/>
</dbReference>
<evidence type="ECO:0000256" key="2">
    <source>
        <dbReference type="ARBA" id="ARBA00022679"/>
    </source>
</evidence>
<feature type="domain" description="Glycosyltransferase 61 catalytic" evidence="5">
    <location>
        <begin position="346"/>
        <end position="539"/>
    </location>
</feature>
<evidence type="ECO:0000313" key="9">
    <source>
        <dbReference type="Proteomes" id="UP000290189"/>
    </source>
</evidence>
<dbReference type="SUPFAM" id="SSF48452">
    <property type="entry name" value="TPR-like"/>
    <property type="match status" value="1"/>
</dbReference>
<dbReference type="GO" id="GO:0016757">
    <property type="term" value="F:glycosyltransferase activity"/>
    <property type="evidence" value="ECO:0007669"/>
    <property type="project" value="UniProtKB-KW"/>
</dbReference>
<dbReference type="InterPro" id="IPR019734">
    <property type="entry name" value="TPR_rpt"/>
</dbReference>
<keyword evidence="3" id="KW-0325">Glycoprotein</keyword>
<dbReference type="InterPro" id="IPR011990">
    <property type="entry name" value="TPR-like_helical_dom_sf"/>
</dbReference>
<evidence type="ECO:0000313" key="8">
    <source>
        <dbReference type="Proteomes" id="UP000039324"/>
    </source>
</evidence>
<evidence type="ECO:0000259" key="5">
    <source>
        <dbReference type="Pfam" id="PF04577"/>
    </source>
</evidence>
<dbReference type="Proteomes" id="UP000290189">
    <property type="component" value="Unassembled WGS sequence"/>
</dbReference>
<dbReference type="STRING" id="37360.A0A0G4IWM6"/>
<accession>A0A0G4IWM6</accession>
<sequence>MFVACAVTLCIAGVAAAPSPTTLQDVLVASQQAFAAGDFARAASSLRTAQRMAPDIRAVYYNLGTALSRSGDPESAVVTYRNGCRRFPNDPTMHSSLCKAVNSLLNDRQQLGARLPMGRQDMARMCRLAAEMLPDDLDVLTAYGAVLGYNNEAREAAGVFRRMIVQFGGRLDPPALSNAHMNLALTLLNTGGYDEAWTNADQALRLERSPDRLRMAALIRSFCFAGDRLARSLADEALTMATAGTPSHPTYCPSGRWRISRRWGNDAKRNNDIVVTVLGENVHLVFIKKGSISGTGAITTECTVHTGGRQATSVDQHRLSHLATETVQIVDAPLASVLDFFVGNHYHAVIEVLPKLLLLHRYVLSRPEYRDVRLLLPRQGLSRVIDEAVEMIPELRPEIILRCPDDAGHTTVNFRQGLYVIDWDRVPDDDDRFGGDIWSAFLPPRLAIHAVQDFAPSTHVRPATNAAGDIVYVSRRTRTFPNDAELQRFLRKRFGPRINVHDGTGTLVEQMTAYAKAKVVAGIHGAGLSNFVFTGAGAALLEITPDRHVNRCYEHLARMMNRRYLALGHIPGGTMHGDFPAITYDQMRVVADQIASVLDEDGNPLIHEL</sequence>
<keyword evidence="1" id="KW-0328">Glycosyltransferase</keyword>
<keyword evidence="8" id="KW-1185">Reference proteome</keyword>
<dbReference type="Proteomes" id="UP000039324">
    <property type="component" value="Unassembled WGS sequence"/>
</dbReference>
<dbReference type="OrthoDB" id="2102136at2759"/>
<evidence type="ECO:0000256" key="1">
    <source>
        <dbReference type="ARBA" id="ARBA00022676"/>
    </source>
</evidence>
<dbReference type="PANTHER" id="PTHR20961">
    <property type="entry name" value="GLYCOSYLTRANSFERASE"/>
    <property type="match status" value="1"/>
</dbReference>
<organism evidence="6 8">
    <name type="scientific">Plasmodiophora brassicae</name>
    <name type="common">Clubroot disease agent</name>
    <dbReference type="NCBI Taxonomy" id="37360"/>
    <lineage>
        <taxon>Eukaryota</taxon>
        <taxon>Sar</taxon>
        <taxon>Rhizaria</taxon>
        <taxon>Endomyxa</taxon>
        <taxon>Phytomyxea</taxon>
        <taxon>Plasmodiophorida</taxon>
        <taxon>Plasmodiophoridae</taxon>
        <taxon>Plasmodiophora</taxon>
    </lineage>
</organism>
<dbReference type="InterPro" id="IPR049625">
    <property type="entry name" value="Glyco_transf_61_cat"/>
</dbReference>
<geneLocation type="mitochondrion" evidence="7"/>
<dbReference type="EMBL" id="OVEO01000005">
    <property type="protein sequence ID" value="SPQ95944.1"/>
    <property type="molecule type" value="Genomic_DNA"/>
</dbReference>
<reference evidence="6 8" key="1">
    <citation type="submission" date="2015-02" db="EMBL/GenBank/DDBJ databases">
        <authorList>
            <person name="Chooi Y.-H."/>
        </authorList>
    </citation>
    <scope>NUCLEOTIDE SEQUENCE [LARGE SCALE GENOMIC DNA]</scope>
    <source>
        <strain evidence="6">E3</strain>
    </source>
</reference>
<evidence type="ECO:0000313" key="7">
    <source>
        <dbReference type="EMBL" id="SPQ95944.1"/>
    </source>
</evidence>
<proteinExistence type="predicted"/>
<dbReference type="Pfam" id="PF04577">
    <property type="entry name" value="Glyco_transf_61"/>
    <property type="match status" value="1"/>
</dbReference>
<keyword evidence="4" id="KW-0732">Signal</keyword>
<feature type="signal peptide" evidence="4">
    <location>
        <begin position="1"/>
        <end position="16"/>
    </location>
</feature>
<dbReference type="Pfam" id="PF13432">
    <property type="entry name" value="TPR_16"/>
    <property type="match status" value="1"/>
</dbReference>
<protein>
    <recommendedName>
        <fullName evidence="5">Glycosyltransferase 61 catalytic domain-containing protein</fullName>
    </recommendedName>
</protein>
<name>A0A0G4IWM6_PLABS</name>
<keyword evidence="2" id="KW-0808">Transferase</keyword>
<keyword evidence="7" id="KW-0496">Mitochondrion</keyword>
<dbReference type="SMART" id="SM00028">
    <property type="entry name" value="TPR"/>
    <property type="match status" value="2"/>
</dbReference>
<dbReference type="EMBL" id="CDSF01000091">
    <property type="protein sequence ID" value="CEO99559.1"/>
    <property type="molecule type" value="Genomic_DNA"/>
</dbReference>
<gene>
    <name evidence="6" type="ORF">PBRA_007292</name>
    <name evidence="7" type="ORF">PLBR_LOCUS3159</name>
</gene>
<evidence type="ECO:0000256" key="4">
    <source>
        <dbReference type="SAM" id="SignalP"/>
    </source>
</evidence>
<reference evidence="7 9" key="2">
    <citation type="submission" date="2018-03" db="EMBL/GenBank/DDBJ databases">
        <authorList>
            <person name="Fogelqvist J."/>
        </authorList>
    </citation>
    <scope>NUCLEOTIDE SEQUENCE [LARGE SCALE GENOMIC DNA]</scope>
</reference>
<dbReference type="AlphaFoldDB" id="A0A0G4IWM6"/>
<evidence type="ECO:0000313" key="6">
    <source>
        <dbReference type="EMBL" id="CEO99559.1"/>
    </source>
</evidence>
<feature type="chain" id="PRO_5035990783" description="Glycosyltransferase 61 catalytic domain-containing protein" evidence="4">
    <location>
        <begin position="17"/>
        <end position="609"/>
    </location>
</feature>
<evidence type="ECO:0000256" key="3">
    <source>
        <dbReference type="ARBA" id="ARBA00023180"/>
    </source>
</evidence>
<dbReference type="Gene3D" id="1.25.40.10">
    <property type="entry name" value="Tetratricopeptide repeat domain"/>
    <property type="match status" value="2"/>
</dbReference>